<dbReference type="InterPro" id="IPR027417">
    <property type="entry name" value="P-loop_NTPase"/>
</dbReference>
<dbReference type="Pfam" id="PF13177">
    <property type="entry name" value="DNA_pol3_delta2"/>
    <property type="match status" value="1"/>
</dbReference>
<keyword evidence="2" id="KW-1185">Reference proteome</keyword>
<protein>
    <submittedName>
        <fullName evidence="1">DNA polymerase III</fullName>
    </submittedName>
</protein>
<accession>A0A2Z5ISK8</accession>
<evidence type="ECO:0000313" key="2">
    <source>
        <dbReference type="Proteomes" id="UP000252477"/>
    </source>
</evidence>
<evidence type="ECO:0000313" key="1">
    <source>
        <dbReference type="EMBL" id="AXE60768.1"/>
    </source>
</evidence>
<sequence>MIVSNEFLKIINNSIKENKLQQVYLFSQLVTNDFDEYIISFINTINGEKFNQFSELKFKDLYLCVNESNQLITKEAIAEAMLWAFKSNLSNHHKFKILIIKNIENGTPQSLNSLLKFLENPPTHTIVIMTTNQMNKVLKTIRSRAFIINIKTNLTKINSIKDFILVYANKYNLDDHEKLNTLLKNLKSAIISSFSKPESFLYFLLKHFDKDLANFLLVFMIFIYEDLAKISNNLTTNLTILSLKDAKTINNSSKIDEIIECLKAMYKTLKTNVNFPLQKSNFLIKIEKIYGK</sequence>
<dbReference type="Gene3D" id="3.40.50.300">
    <property type="entry name" value="P-loop containing nucleotide triphosphate hydrolases"/>
    <property type="match status" value="1"/>
</dbReference>
<dbReference type="SUPFAM" id="SSF52540">
    <property type="entry name" value="P-loop containing nucleoside triphosphate hydrolases"/>
    <property type="match status" value="1"/>
</dbReference>
<reference evidence="1 2" key="1">
    <citation type="submission" date="2018-05" db="EMBL/GenBank/DDBJ databases">
        <title>Annotation of the Mycoplasma phocidae genome.</title>
        <authorList>
            <person name="Brown D.R."/>
            <person name="Kutish G.F."/>
            <person name="Frasca S.Jr."/>
        </authorList>
    </citation>
    <scope>NUCLEOTIDE SEQUENCE [LARGE SCALE GENOMIC DNA]</scope>
    <source>
        <strain evidence="1 2">105</strain>
    </source>
</reference>
<dbReference type="RefSeq" id="WP_114190878.1">
    <property type="nucleotide sequence ID" value="NZ_CP029295.1"/>
</dbReference>
<dbReference type="KEGG" id="mpho:DA803_01540"/>
<dbReference type="OrthoDB" id="9810148at2"/>
<dbReference type="Proteomes" id="UP000252477">
    <property type="component" value="Chromosome"/>
</dbReference>
<proteinExistence type="predicted"/>
<name>A0A2Z5ISK8_9BACT</name>
<dbReference type="EMBL" id="CP029295">
    <property type="protein sequence ID" value="AXE60768.1"/>
    <property type="molecule type" value="Genomic_DNA"/>
</dbReference>
<dbReference type="AlphaFoldDB" id="A0A2Z5ISK8"/>
<gene>
    <name evidence="1" type="ORF">DA803_01540</name>
</gene>
<organism evidence="1 2">
    <name type="scientific">[Mycoplasma] phocae</name>
    <dbReference type="NCBI Taxonomy" id="142651"/>
    <lineage>
        <taxon>Bacteria</taxon>
        <taxon>Bacillati</taxon>
        <taxon>Mycoplasmatota</taxon>
        <taxon>Mycoplasmoidales</taxon>
        <taxon>Metamycoplasmataceae</taxon>
        <taxon>Metamycoplasma</taxon>
    </lineage>
</organism>